<gene>
    <name evidence="4" type="ORF">VLY81_03980</name>
</gene>
<keyword evidence="1 3" id="KW-0812">Transmembrane</keyword>
<keyword evidence="5" id="KW-1185">Reference proteome</keyword>
<protein>
    <submittedName>
        <fullName evidence="4">ECF transporter S component</fullName>
    </submittedName>
</protein>
<reference evidence="5" key="1">
    <citation type="submission" date="2023-12" db="EMBL/GenBank/DDBJ databases">
        <title>Novel isolates from deep terrestrial aquifers shed light on the physiology and ecology of the class Limnochordia.</title>
        <authorList>
            <person name="Karnachuk O.V."/>
            <person name="Lukina A.P."/>
            <person name="Avakyan M.R."/>
            <person name="Kadnikov V."/>
            <person name="Begmatov S."/>
            <person name="Beletsky A.V."/>
            <person name="Mardanov A.V."/>
            <person name="Ravin N.V."/>
        </authorList>
    </citation>
    <scope>NUCLEOTIDE SEQUENCE [LARGE SCALE GENOMIC DNA]</scope>
    <source>
        <strain evidence="5">LN</strain>
    </source>
</reference>
<name>A0ABZ1BRH2_9FIRM</name>
<dbReference type="PANTHER" id="PTHR37815:SF3">
    <property type="entry name" value="UPF0397 PROTEIN SPR0429"/>
    <property type="match status" value="1"/>
</dbReference>
<feature type="transmembrane region" description="Helical" evidence="3">
    <location>
        <begin position="26"/>
        <end position="47"/>
    </location>
</feature>
<evidence type="ECO:0000256" key="3">
    <source>
        <dbReference type="SAM" id="Phobius"/>
    </source>
</evidence>
<accession>A0ABZ1BRH2</accession>
<dbReference type="Gene3D" id="1.10.1760.20">
    <property type="match status" value="1"/>
</dbReference>
<proteinExistence type="predicted"/>
<keyword evidence="3" id="KW-0472">Membrane</keyword>
<dbReference type="InterPro" id="IPR009825">
    <property type="entry name" value="ECF_substrate-spec-like"/>
</dbReference>
<dbReference type="EMBL" id="CP141614">
    <property type="protein sequence ID" value="WRP15334.1"/>
    <property type="molecule type" value="Genomic_DNA"/>
</dbReference>
<dbReference type="Pfam" id="PF07155">
    <property type="entry name" value="ECF-ribofla_trS"/>
    <property type="match status" value="1"/>
</dbReference>
<feature type="transmembrane region" description="Helical" evidence="3">
    <location>
        <begin position="59"/>
        <end position="83"/>
    </location>
</feature>
<evidence type="ECO:0000313" key="5">
    <source>
        <dbReference type="Proteomes" id="UP001333102"/>
    </source>
</evidence>
<organism evidence="4 5">
    <name type="scientific">Geochorda subterranea</name>
    <dbReference type="NCBI Taxonomy" id="3109564"/>
    <lineage>
        <taxon>Bacteria</taxon>
        <taxon>Bacillati</taxon>
        <taxon>Bacillota</taxon>
        <taxon>Limnochordia</taxon>
        <taxon>Limnochordales</taxon>
        <taxon>Geochordaceae</taxon>
        <taxon>Geochorda</taxon>
    </lineage>
</organism>
<sequence length="192" mass="19594">MTSSREEPPAARSRPGRRASPSLARWAYAAAIAGLTLAATLYVRVPGPGAGQYFNLGEAVIYSAALLAGPWMGAAGAVGAALADLLVGAAVWAPWTLVVKAVEGALVGWMASRSRGARRWWRDLLAIVPGALWMMAGYALAAWVLLGPGAVPAELVIDGLQTSSSAAVALAVAPALRAALGRAGRDVSVRPG</sequence>
<feature type="transmembrane region" description="Helical" evidence="3">
    <location>
        <begin position="124"/>
        <end position="146"/>
    </location>
</feature>
<dbReference type="PANTHER" id="PTHR37815">
    <property type="entry name" value="UPF0397 PROTEIN BC_2624-RELATED"/>
    <property type="match status" value="1"/>
</dbReference>
<dbReference type="Proteomes" id="UP001333102">
    <property type="component" value="Chromosome"/>
</dbReference>
<evidence type="ECO:0000256" key="2">
    <source>
        <dbReference type="ARBA" id="ARBA00022989"/>
    </source>
</evidence>
<evidence type="ECO:0000313" key="4">
    <source>
        <dbReference type="EMBL" id="WRP15334.1"/>
    </source>
</evidence>
<feature type="transmembrane region" description="Helical" evidence="3">
    <location>
        <begin position="89"/>
        <end position="112"/>
    </location>
</feature>
<evidence type="ECO:0000256" key="1">
    <source>
        <dbReference type="ARBA" id="ARBA00022692"/>
    </source>
</evidence>
<dbReference type="RefSeq" id="WP_324669736.1">
    <property type="nucleotide sequence ID" value="NZ_CP141614.1"/>
</dbReference>
<keyword evidence="2 3" id="KW-1133">Transmembrane helix</keyword>